<proteinExistence type="predicted"/>
<evidence type="ECO:0000259" key="1">
    <source>
        <dbReference type="Pfam" id="PF19512"/>
    </source>
</evidence>
<sequence>MQYNINLRALAAEAFGYAPLIRYELPEQPEQEGPSKELYGTPLPPDFEGTGLLGLPVFARVEFLAAAGWAQVVLNDPIVEISRDKLIVTTEIEGRDGTVKEFISNGDYAVTIKGVLASDPHDGRYARRYPTREVQALQAIINAKEALPVTGRLFKLLGIRNLVIKGHSWPSLPGFTNLQAYELRCLSDEAIELQTATLPALGFAFSPTT</sequence>
<protein>
    <submittedName>
        <fullName evidence="2">DUF6046 domain-containing protein</fullName>
    </submittedName>
</protein>
<dbReference type="EMBL" id="JAJADQ010000012">
    <property type="protein sequence ID" value="MCB2379796.1"/>
    <property type="molecule type" value="Genomic_DNA"/>
</dbReference>
<organism evidence="2 3">
    <name type="scientific">Hymenobacter nitidus</name>
    <dbReference type="NCBI Taxonomy" id="2880929"/>
    <lineage>
        <taxon>Bacteria</taxon>
        <taxon>Pseudomonadati</taxon>
        <taxon>Bacteroidota</taxon>
        <taxon>Cytophagia</taxon>
        <taxon>Cytophagales</taxon>
        <taxon>Hymenobacteraceae</taxon>
        <taxon>Hymenobacter</taxon>
    </lineage>
</organism>
<evidence type="ECO:0000313" key="2">
    <source>
        <dbReference type="EMBL" id="MCB2379796.1"/>
    </source>
</evidence>
<dbReference type="InterPro" id="IPR046109">
    <property type="entry name" value="DUF6046"/>
</dbReference>
<gene>
    <name evidence="2" type="ORF">LGH70_19525</name>
</gene>
<evidence type="ECO:0000313" key="3">
    <source>
        <dbReference type="Proteomes" id="UP001165297"/>
    </source>
</evidence>
<dbReference type="RefSeq" id="WP_226189196.1">
    <property type="nucleotide sequence ID" value="NZ_JAJADQ010000012.1"/>
</dbReference>
<reference evidence="2" key="1">
    <citation type="submission" date="2021-10" db="EMBL/GenBank/DDBJ databases">
        <authorList>
            <person name="Dean J.D."/>
            <person name="Kim M.K."/>
            <person name="Newey C.N."/>
            <person name="Stoker T.S."/>
            <person name="Thompson D.W."/>
            <person name="Grose J.H."/>
        </authorList>
    </citation>
    <scope>NUCLEOTIDE SEQUENCE</scope>
    <source>
        <strain evidence="2">BT635</strain>
    </source>
</reference>
<dbReference type="Pfam" id="PF19512">
    <property type="entry name" value="DUF6046"/>
    <property type="match status" value="1"/>
</dbReference>
<name>A0ABS8AH91_9BACT</name>
<dbReference type="Proteomes" id="UP001165297">
    <property type="component" value="Unassembled WGS sequence"/>
</dbReference>
<feature type="domain" description="DUF6046" evidence="1">
    <location>
        <begin position="75"/>
        <end position="195"/>
    </location>
</feature>
<accession>A0ABS8AH91</accession>
<keyword evidence="3" id="KW-1185">Reference proteome</keyword>
<comment type="caution">
    <text evidence="2">The sequence shown here is derived from an EMBL/GenBank/DDBJ whole genome shotgun (WGS) entry which is preliminary data.</text>
</comment>